<dbReference type="PANTHER" id="PTHR16036:SF2">
    <property type="entry name" value="TRNA ENDONUCLEASE ANKZF1"/>
    <property type="match status" value="1"/>
</dbReference>
<evidence type="ECO:0000256" key="1">
    <source>
        <dbReference type="ARBA" id="ARBA00004496"/>
    </source>
</evidence>
<dbReference type="GO" id="GO:0004519">
    <property type="term" value="F:endonuclease activity"/>
    <property type="evidence" value="ECO:0007669"/>
    <property type="project" value="UniProtKB-KW"/>
</dbReference>
<dbReference type="PROSITE" id="PS52044">
    <property type="entry name" value="VLRF1"/>
    <property type="match status" value="1"/>
</dbReference>
<dbReference type="GO" id="GO:0005737">
    <property type="term" value="C:cytoplasm"/>
    <property type="evidence" value="ECO:0007669"/>
    <property type="project" value="UniProtKB-SubCell"/>
</dbReference>
<feature type="domain" description="VLRF1" evidence="12">
    <location>
        <begin position="21"/>
        <end position="164"/>
    </location>
</feature>
<evidence type="ECO:0000256" key="10">
    <source>
        <dbReference type="PROSITE-ProRule" id="PRU01389"/>
    </source>
</evidence>
<keyword evidence="14" id="KW-1185">Reference proteome</keyword>
<organism evidence="13 14">
    <name type="scientific">Chlorella sorokiniana</name>
    <name type="common">Freshwater green alga</name>
    <dbReference type="NCBI Taxonomy" id="3076"/>
    <lineage>
        <taxon>Eukaryota</taxon>
        <taxon>Viridiplantae</taxon>
        <taxon>Chlorophyta</taxon>
        <taxon>core chlorophytes</taxon>
        <taxon>Trebouxiophyceae</taxon>
        <taxon>Chlorellales</taxon>
        <taxon>Chlorellaceae</taxon>
        <taxon>Chlorella clade</taxon>
        <taxon>Chlorella</taxon>
    </lineage>
</organism>
<dbReference type="STRING" id="3076.A0A2P6U043"/>
<keyword evidence="3 10" id="KW-0963">Cytoplasm</keyword>
<proteinExistence type="inferred from homology"/>
<feature type="active site" evidence="10">
    <location>
        <position position="64"/>
    </location>
</feature>
<evidence type="ECO:0000256" key="5">
    <source>
        <dbReference type="ARBA" id="ARBA00022737"/>
    </source>
</evidence>
<dbReference type="GO" id="GO:0036503">
    <property type="term" value="P:ERAD pathway"/>
    <property type="evidence" value="ECO:0007669"/>
    <property type="project" value="TreeGrafter"/>
</dbReference>
<dbReference type="PANTHER" id="PTHR16036">
    <property type="entry name" value="ANKYRIN REPEAT AND ZINC FINGER DOMAIN-CONTAINING PROTEIN 1"/>
    <property type="match status" value="1"/>
</dbReference>
<keyword evidence="6 10" id="KW-0255">Endonuclease</keyword>
<comment type="subcellular location">
    <subcellularLocation>
        <location evidence="1">Cytoplasm</location>
    </subcellularLocation>
</comment>
<protein>
    <submittedName>
        <fullName evidence="13">Ankyrin repeat and zinc finger domain-containing 1-like</fullName>
    </submittedName>
</protein>
<dbReference type="EMBL" id="LHPG02000003">
    <property type="protein sequence ID" value="PRW59681.1"/>
    <property type="molecule type" value="Genomic_DNA"/>
</dbReference>
<feature type="region of interest" description="Disordered" evidence="11">
    <location>
        <begin position="57"/>
        <end position="78"/>
    </location>
</feature>
<name>A0A2P6U043_CHLSO</name>
<keyword evidence="8" id="KW-0040">ANK repeat</keyword>
<evidence type="ECO:0000256" key="2">
    <source>
        <dbReference type="ARBA" id="ARBA00009262"/>
    </source>
</evidence>
<reference evidence="13 14" key="1">
    <citation type="journal article" date="2018" name="Plant J.">
        <title>Genome sequences of Chlorella sorokiniana UTEX 1602 and Micractinium conductrix SAG 241.80: implications to maltose excretion by a green alga.</title>
        <authorList>
            <person name="Arriola M.B."/>
            <person name="Velmurugan N."/>
            <person name="Zhang Y."/>
            <person name="Plunkett M.H."/>
            <person name="Hondzo H."/>
            <person name="Barney B.M."/>
        </authorList>
    </citation>
    <scope>NUCLEOTIDE SEQUENCE [LARGE SCALE GENOMIC DNA]</scope>
    <source>
        <strain evidence="14">UTEX 1602</strain>
    </source>
</reference>
<evidence type="ECO:0000256" key="4">
    <source>
        <dbReference type="ARBA" id="ARBA00022722"/>
    </source>
</evidence>
<dbReference type="InterPro" id="IPR041175">
    <property type="entry name" value="VLRF1/Vms1"/>
</dbReference>
<keyword evidence="4 10" id="KW-0540">Nuclease</keyword>
<accession>A0A2P6U043</accession>
<comment type="similarity">
    <text evidence="2 10">Belongs to the ANKZF1/VMS1 family.</text>
</comment>
<dbReference type="GO" id="GO:0016787">
    <property type="term" value="F:hydrolase activity"/>
    <property type="evidence" value="ECO:0007669"/>
    <property type="project" value="UniProtKB-KW"/>
</dbReference>
<evidence type="ECO:0000256" key="8">
    <source>
        <dbReference type="ARBA" id="ARBA00023043"/>
    </source>
</evidence>
<evidence type="ECO:0000313" key="13">
    <source>
        <dbReference type="EMBL" id="PRW59681.1"/>
    </source>
</evidence>
<sequence>MAKPGGSSSGGSGGSSSEPFSIGSQLLVLLSADSAALAVYSEGQLLRHKVHTGYTVRQQQGKAQATYERQGGGARSVGGSIRARETRRLFQAAAATLAGWEGDVAGCSLLFRSGSVRAWNELYAARSPPVPVDRRDPRWQPVGLSMRRPRLEDAERAFAALSTGTLWERLQ</sequence>
<dbReference type="AlphaFoldDB" id="A0A2P6U043"/>
<evidence type="ECO:0000256" key="7">
    <source>
        <dbReference type="ARBA" id="ARBA00022801"/>
    </source>
</evidence>
<keyword evidence="9" id="KW-0175">Coiled coil</keyword>
<dbReference type="OrthoDB" id="2020645at2759"/>
<evidence type="ECO:0000256" key="6">
    <source>
        <dbReference type="ARBA" id="ARBA00022759"/>
    </source>
</evidence>
<evidence type="ECO:0000259" key="12">
    <source>
        <dbReference type="PROSITE" id="PS52044"/>
    </source>
</evidence>
<comment type="caution">
    <text evidence="13">The sequence shown here is derived from an EMBL/GenBank/DDBJ whole genome shotgun (WGS) entry which is preliminary data.</text>
</comment>
<keyword evidence="5" id="KW-0677">Repeat</keyword>
<evidence type="ECO:0000256" key="3">
    <source>
        <dbReference type="ARBA" id="ARBA00022490"/>
    </source>
</evidence>
<evidence type="ECO:0000256" key="11">
    <source>
        <dbReference type="SAM" id="MobiDB-lite"/>
    </source>
</evidence>
<keyword evidence="7 10" id="KW-0378">Hydrolase</keyword>
<gene>
    <name evidence="13" type="ORF">C2E21_1883</name>
</gene>
<comment type="domain">
    <text evidence="10">The VLRF1 domain mediates binding to the 60S ribosomal subunit.</text>
</comment>
<dbReference type="Pfam" id="PF18826">
    <property type="entry name" value="bVLRF1"/>
    <property type="match status" value="1"/>
</dbReference>
<evidence type="ECO:0000313" key="14">
    <source>
        <dbReference type="Proteomes" id="UP000239899"/>
    </source>
</evidence>
<dbReference type="InterPro" id="IPR047139">
    <property type="entry name" value="ANKZ1/VMS1"/>
</dbReference>
<dbReference type="Proteomes" id="UP000239899">
    <property type="component" value="Unassembled WGS sequence"/>
</dbReference>
<evidence type="ECO:0000256" key="9">
    <source>
        <dbReference type="ARBA" id="ARBA00023054"/>
    </source>
</evidence>